<dbReference type="RefSeq" id="WP_224167952.1">
    <property type="nucleotide sequence ID" value="NZ_BAAACO010000001.1"/>
</dbReference>
<protein>
    <recommendedName>
        <fullName evidence="3">CRISPR-associated protein Csh1</fullName>
    </recommendedName>
</protein>
<organism evidence="1 2">
    <name type="scientific">Clostridium nitritogenes</name>
    <dbReference type="NCBI Taxonomy" id="83340"/>
    <lineage>
        <taxon>Bacteria</taxon>
        <taxon>Bacillati</taxon>
        <taxon>Bacillota</taxon>
        <taxon>Clostridia</taxon>
        <taxon>Eubacteriales</taxon>
        <taxon>Clostridiaceae</taxon>
        <taxon>Clostridium</taxon>
    </lineage>
</organism>
<dbReference type="EMBL" id="BAAACO010000001">
    <property type="protein sequence ID" value="GAA0858137.1"/>
    <property type="molecule type" value="Genomic_DNA"/>
</dbReference>
<evidence type="ECO:0008006" key="3">
    <source>
        <dbReference type="Google" id="ProtNLM"/>
    </source>
</evidence>
<evidence type="ECO:0000313" key="2">
    <source>
        <dbReference type="Proteomes" id="UP001501764"/>
    </source>
</evidence>
<proteinExistence type="predicted"/>
<evidence type="ECO:0000313" key="1">
    <source>
        <dbReference type="EMBL" id="GAA0858137.1"/>
    </source>
</evidence>
<sequence>MLKQIIDIIKENHIDTFEQAILDQYVPTDGTYIIVEEDENGNLHETCREDIIMDTKLKTIDRTINNFDLICELDYNSKLIDMNKPIDSKKIIHSNNYLSFFVKKETLVSKLTEEIIDNYYNTLENPLLKYTKKKAKELYLDLEKELGKVDKEKLTKIKNWIKENIFNLSIDISKKNYLKIFFLYSKDDFYTEGKRYLMPNIYNNNDFNIKSEDLIMGLPNNNMGLNAKKPYLENKTRKTKIPYLIDLEEALLQKKLFDYFLNLASIGKYNLYIGKEIFALKDGEILNEKFNGIYVRLKKGKEAEIQNVDIISDFNPKLNKKFEFKNVLNADYEILYKNKKEDVEEYGIKGKIEELQSLVDIILFNRSLIRNYFSEEISIKDIKLKRALLMSRDKLSEWFYKGNSNNVWNVLNKAIDLVIRDSLEKGYYPKAMNQFNLKYSLKEYLKREEENMADVILNIKDTLRNKVFSKDENKIDSDKEYFFAVGQLTSFLLSKSKGKNKPLSLANPIINAKNDEIIKTKLRQLFVKYNYDMDQDKDLRFKNLYSMIIGYEVEDKINTDLIIAGYLNSNLIYEKKEN</sequence>
<keyword evidence="2" id="KW-1185">Reference proteome</keyword>
<name>A0ABP3X1P9_9CLOT</name>
<reference evidence="2" key="1">
    <citation type="journal article" date="2019" name="Int. J. Syst. Evol. Microbiol.">
        <title>The Global Catalogue of Microorganisms (GCM) 10K type strain sequencing project: providing services to taxonomists for standard genome sequencing and annotation.</title>
        <authorList>
            <consortium name="The Broad Institute Genomics Platform"/>
            <consortium name="The Broad Institute Genome Sequencing Center for Infectious Disease"/>
            <person name="Wu L."/>
            <person name="Ma J."/>
        </authorList>
    </citation>
    <scope>NUCLEOTIDE SEQUENCE [LARGE SCALE GENOMIC DNA]</scope>
    <source>
        <strain evidence="2">JCM 6485</strain>
    </source>
</reference>
<gene>
    <name evidence="1" type="ORF">GCM10008916_14720</name>
</gene>
<accession>A0ABP3X1P9</accession>
<comment type="caution">
    <text evidence="1">The sequence shown here is derived from an EMBL/GenBank/DDBJ whole genome shotgun (WGS) entry which is preliminary data.</text>
</comment>
<dbReference type="Proteomes" id="UP001501764">
    <property type="component" value="Unassembled WGS sequence"/>
</dbReference>